<feature type="transmembrane region" description="Helical" evidence="1">
    <location>
        <begin position="20"/>
        <end position="38"/>
    </location>
</feature>
<dbReference type="Gene3D" id="1.10.287.1260">
    <property type="match status" value="2"/>
</dbReference>
<dbReference type="EMBL" id="JMIY01000001">
    <property type="protein sequence ID" value="KCZ73161.1"/>
    <property type="molecule type" value="Genomic_DNA"/>
</dbReference>
<feature type="transmembrane region" description="Helical" evidence="1">
    <location>
        <begin position="180"/>
        <end position="207"/>
    </location>
</feature>
<dbReference type="InterPro" id="IPR008910">
    <property type="entry name" value="MSC_TM_helix"/>
</dbReference>
<evidence type="ECO:0000313" key="3">
    <source>
        <dbReference type="Proteomes" id="UP000027153"/>
    </source>
</evidence>
<proteinExistence type="predicted"/>
<name>A0A062V227_9EURY</name>
<keyword evidence="3" id="KW-1185">Reference proteome</keyword>
<keyword evidence="1" id="KW-0472">Membrane</keyword>
<feature type="transmembrane region" description="Helical" evidence="1">
    <location>
        <begin position="69"/>
        <end position="90"/>
    </location>
</feature>
<evidence type="ECO:0000313" key="2">
    <source>
        <dbReference type="EMBL" id="KCZ73161.1"/>
    </source>
</evidence>
<dbReference type="OrthoDB" id="268811at2157"/>
<organism evidence="2 3">
    <name type="scientific">Candidatus Methanoperedens nitratireducens</name>
    <dbReference type="NCBI Taxonomy" id="1392998"/>
    <lineage>
        <taxon>Archaea</taxon>
        <taxon>Methanobacteriati</taxon>
        <taxon>Methanobacteriota</taxon>
        <taxon>Stenosarchaea group</taxon>
        <taxon>Methanomicrobia</taxon>
        <taxon>Methanosarcinales</taxon>
        <taxon>ANME-2 cluster</taxon>
        <taxon>Candidatus Methanoperedentaceae</taxon>
        <taxon>Candidatus Methanoperedens</taxon>
    </lineage>
</organism>
<sequence length="234" mass="25566">MVQVVDGVLTGEFIGNLANILIRIVAAIIILLIAWLLGRALGKIVSGILDRVGLDDALRRTSLGKTIEASGISIVFLFDVIVRWFIYLIGIMAAVDVLRIEMLSDFMRSVVLYLPSLAAGIAILVVGFILADFIGDLMRRTGEASDVAYIGVFSAAVKIFLYFVVVILALDQLRIDTSIIYVFATALAWGIAIAIAIGVGVGLGFALRDRMPRWLDTLEHKEKRSAEKLEKETK</sequence>
<reference evidence="2 3" key="1">
    <citation type="journal article" date="2013" name="Nature">
        <title>Anaerobic oxidation of methane coupled to nitrate reduction in a novel archaeal lineage.</title>
        <authorList>
            <person name="Haroon M.F."/>
            <person name="Hu S."/>
            <person name="Shi Y."/>
            <person name="Imelfort M."/>
            <person name="Keller J."/>
            <person name="Hugenholtz P."/>
            <person name="Yuan Z."/>
            <person name="Tyson G.W."/>
        </authorList>
    </citation>
    <scope>NUCLEOTIDE SEQUENCE [LARGE SCALE GENOMIC DNA]</scope>
    <source>
        <strain evidence="2 3">ANME-2d</strain>
    </source>
</reference>
<dbReference type="Proteomes" id="UP000027153">
    <property type="component" value="Unassembled WGS sequence"/>
</dbReference>
<feature type="transmembrane region" description="Helical" evidence="1">
    <location>
        <begin position="110"/>
        <end position="135"/>
    </location>
</feature>
<keyword evidence="1" id="KW-1133">Transmembrane helix</keyword>
<dbReference type="RefSeq" id="WP_052368497.1">
    <property type="nucleotide sequence ID" value="NZ_JMIY01000001.1"/>
</dbReference>
<protein>
    <submittedName>
        <fullName evidence="2">Uncharacterized protein</fullName>
    </submittedName>
</protein>
<gene>
    <name evidence="2" type="ORF">ANME2D_00220</name>
</gene>
<keyword evidence="1" id="KW-0812">Transmembrane</keyword>
<comment type="caution">
    <text evidence="2">The sequence shown here is derived from an EMBL/GenBank/DDBJ whole genome shotgun (WGS) entry which is preliminary data.</text>
</comment>
<feature type="transmembrane region" description="Helical" evidence="1">
    <location>
        <begin position="147"/>
        <end position="168"/>
    </location>
</feature>
<accession>A0A062V227</accession>
<evidence type="ECO:0000256" key="1">
    <source>
        <dbReference type="SAM" id="Phobius"/>
    </source>
</evidence>
<dbReference type="AlphaFoldDB" id="A0A062V227"/>
<dbReference type="Pfam" id="PF05552">
    <property type="entry name" value="MS_channel_1st_1"/>
    <property type="match status" value="2"/>
</dbReference>